<sequence>MTLTLTSSLRPAATGALAVLLAGCSMGSMFGGGGSAANANLQNATATPQAVAQAQTSALPVIATECPPIKVRAGGEAMYFYGNGRVGDAKALQYQGVIDETSRNCVVSNGQITVNMGVTGRVLLGPAGSQASVNAPIRFAVERDGQAIFSEKYTLPVALTPPSQTAEFVKVVENVTIPYLGGENITIWVGFDTRG</sequence>
<evidence type="ECO:0000313" key="1">
    <source>
        <dbReference type="EMBL" id="MBJ3784895.1"/>
    </source>
</evidence>
<dbReference type="RefSeq" id="WP_198876112.1">
    <property type="nucleotide sequence ID" value="NZ_JAEKMH010000002.1"/>
</dbReference>
<accession>A0A934IZ64</accession>
<keyword evidence="2" id="KW-1185">Reference proteome</keyword>
<evidence type="ECO:0000313" key="2">
    <source>
        <dbReference type="Proteomes" id="UP000602124"/>
    </source>
</evidence>
<name>A0A934IZ64_9HYPH</name>
<protein>
    <recommendedName>
        <fullName evidence="3">Lipoprotein</fullName>
    </recommendedName>
</protein>
<organism evidence="1 2">
    <name type="scientific">Devosia sediminis</name>
    <dbReference type="NCBI Taxonomy" id="2798801"/>
    <lineage>
        <taxon>Bacteria</taxon>
        <taxon>Pseudomonadati</taxon>
        <taxon>Pseudomonadota</taxon>
        <taxon>Alphaproteobacteria</taxon>
        <taxon>Hyphomicrobiales</taxon>
        <taxon>Devosiaceae</taxon>
        <taxon>Devosia</taxon>
    </lineage>
</organism>
<gene>
    <name evidence="1" type="ORF">JEQ47_09210</name>
</gene>
<proteinExistence type="predicted"/>
<dbReference type="AlphaFoldDB" id="A0A934IZ64"/>
<evidence type="ECO:0008006" key="3">
    <source>
        <dbReference type="Google" id="ProtNLM"/>
    </source>
</evidence>
<dbReference type="EMBL" id="JAEKMH010000002">
    <property type="protein sequence ID" value="MBJ3784895.1"/>
    <property type="molecule type" value="Genomic_DNA"/>
</dbReference>
<comment type="caution">
    <text evidence="1">The sequence shown here is derived from an EMBL/GenBank/DDBJ whole genome shotgun (WGS) entry which is preliminary data.</text>
</comment>
<dbReference type="Proteomes" id="UP000602124">
    <property type="component" value="Unassembled WGS sequence"/>
</dbReference>
<reference evidence="1" key="1">
    <citation type="submission" date="2020-12" db="EMBL/GenBank/DDBJ databases">
        <title>Devosia sp. MSA67 isolated from Mo River.</title>
        <authorList>
            <person name="Ma F."/>
            <person name="Zi Z."/>
        </authorList>
    </citation>
    <scope>NUCLEOTIDE SEQUENCE</scope>
    <source>
        <strain evidence="1">MSA67</strain>
    </source>
</reference>